<sequence>MSEQTKSRIDAGAPREQLPPTLEETQARNAELRMQKMAKQRQQALSERSLTAARNEKQVP</sequence>
<dbReference type="OrthoDB" id="6998535at2"/>
<organism evidence="2 3">
    <name type="scientific">Pseudomonas oryzihabitans</name>
    <dbReference type="NCBI Taxonomy" id="47885"/>
    <lineage>
        <taxon>Bacteria</taxon>
        <taxon>Pseudomonadati</taxon>
        <taxon>Pseudomonadota</taxon>
        <taxon>Gammaproteobacteria</taxon>
        <taxon>Pseudomonadales</taxon>
        <taxon>Pseudomonadaceae</taxon>
        <taxon>Pseudomonas</taxon>
    </lineage>
</organism>
<protein>
    <submittedName>
        <fullName evidence="2">Uncharacterized protein</fullName>
    </submittedName>
</protein>
<feature type="compositionally biased region" description="Polar residues" evidence="1">
    <location>
        <begin position="40"/>
        <end position="49"/>
    </location>
</feature>
<name>A0A0U4XTS0_9PSED</name>
<reference evidence="2 3" key="1">
    <citation type="submission" date="2016-01" db="EMBL/GenBank/DDBJ databases">
        <title>Annotation of Pseudomonas oryzihabitans USDA-ARS-USMARC-56511.</title>
        <authorList>
            <person name="Harhay G.P."/>
            <person name="Harhay D.M."/>
            <person name="Smith T.P.L."/>
            <person name="Bono J.L."/>
            <person name="Heaton M.P."/>
            <person name="Clawson M.L."/>
            <person name="Chitko-Mckown C.G."/>
            <person name="Capik S.F."/>
            <person name="DeDonder K.D."/>
            <person name="Apley M.D."/>
            <person name="Lubbers B.V."/>
            <person name="White B.J."/>
            <person name="Larson R.L."/>
        </authorList>
    </citation>
    <scope>NUCLEOTIDE SEQUENCE [LARGE SCALE GENOMIC DNA]</scope>
    <source>
        <strain evidence="2 3">USDA-ARS-USMARC-56511</strain>
    </source>
</reference>
<dbReference type="EMBL" id="CP013987">
    <property type="protein sequence ID" value="ALZ84777.1"/>
    <property type="molecule type" value="Genomic_DNA"/>
</dbReference>
<dbReference type="KEGG" id="por:APT59_11430"/>
<gene>
    <name evidence="2" type="ORF">APT59_11430</name>
</gene>
<accession>A0A0U4XTS0</accession>
<evidence type="ECO:0000256" key="1">
    <source>
        <dbReference type="SAM" id="MobiDB-lite"/>
    </source>
</evidence>
<dbReference type="AlphaFoldDB" id="A0A0U4XTS0"/>
<feature type="region of interest" description="Disordered" evidence="1">
    <location>
        <begin position="1"/>
        <end position="60"/>
    </location>
</feature>
<dbReference type="Proteomes" id="UP000064137">
    <property type="component" value="Chromosome"/>
</dbReference>
<proteinExistence type="predicted"/>
<evidence type="ECO:0000313" key="2">
    <source>
        <dbReference type="EMBL" id="ALZ84777.1"/>
    </source>
</evidence>
<dbReference type="RefSeq" id="WP_059314952.1">
    <property type="nucleotide sequence ID" value="NZ_CP013987.1"/>
</dbReference>
<evidence type="ECO:0000313" key="3">
    <source>
        <dbReference type="Proteomes" id="UP000064137"/>
    </source>
</evidence>